<name>A0A653EK14_9MYCO</name>
<proteinExistence type="predicted"/>
<feature type="transmembrane region" description="Helical" evidence="2">
    <location>
        <begin position="42"/>
        <end position="60"/>
    </location>
</feature>
<keyword evidence="2" id="KW-1133">Transmembrane helix</keyword>
<sequence>MRRNDTQGAQTGDSIADGVHSKLTTLMHEQRKAPTMSSKSKVSRVVAAVLFAAFAVFAASCSEQVTAPPVPELPS</sequence>
<evidence type="ECO:0000256" key="1">
    <source>
        <dbReference type="SAM" id="MobiDB-lite"/>
    </source>
</evidence>
<gene>
    <name evidence="3" type="ORF">BIN_B_02289</name>
</gene>
<feature type="compositionally biased region" description="Polar residues" evidence="1">
    <location>
        <begin position="1"/>
        <end position="13"/>
    </location>
</feature>
<dbReference type="AlphaFoldDB" id="A0A653EK14"/>
<feature type="region of interest" description="Disordered" evidence="1">
    <location>
        <begin position="1"/>
        <end position="20"/>
    </location>
</feature>
<evidence type="ECO:0000256" key="2">
    <source>
        <dbReference type="SAM" id="Phobius"/>
    </source>
</evidence>
<keyword evidence="2" id="KW-0472">Membrane</keyword>
<dbReference type="EMBL" id="LR589082">
    <property type="protein sequence ID" value="VTO97904.1"/>
    <property type="molecule type" value="Genomic_DNA"/>
</dbReference>
<keyword evidence="2" id="KW-0812">Transmembrane</keyword>
<organism evidence="3">
    <name type="scientific">Mycobacterium riyadhense</name>
    <dbReference type="NCBI Taxonomy" id="486698"/>
    <lineage>
        <taxon>Bacteria</taxon>
        <taxon>Bacillati</taxon>
        <taxon>Actinomycetota</taxon>
        <taxon>Actinomycetes</taxon>
        <taxon>Mycobacteriales</taxon>
        <taxon>Mycobacteriaceae</taxon>
        <taxon>Mycobacterium</taxon>
    </lineage>
</organism>
<accession>A0A653EK14</accession>
<protein>
    <submittedName>
        <fullName evidence="3">Uncharacterized protein</fullName>
    </submittedName>
</protein>
<reference evidence="3" key="1">
    <citation type="submission" date="2019-05" db="EMBL/GenBank/DDBJ databases">
        <authorList>
            <person name="Naeem R."/>
            <person name="Antony C."/>
            <person name="Guan Q."/>
        </authorList>
    </citation>
    <scope>NUCLEOTIDE SEQUENCE</scope>
    <source>
        <strain evidence="3">2</strain>
    </source>
</reference>
<evidence type="ECO:0000313" key="3">
    <source>
        <dbReference type="EMBL" id="VTO97904.1"/>
    </source>
</evidence>